<dbReference type="PANTHER" id="PTHR30126:SF77">
    <property type="entry name" value="TRANSCRIPTIONAL REGULATORY PROTEIN"/>
    <property type="match status" value="1"/>
</dbReference>
<dbReference type="Pfam" id="PF00126">
    <property type="entry name" value="HTH_1"/>
    <property type="match status" value="1"/>
</dbReference>
<evidence type="ECO:0000259" key="5">
    <source>
        <dbReference type="PROSITE" id="PS50931"/>
    </source>
</evidence>
<protein>
    <submittedName>
        <fullName evidence="6">LysR family transcriptional regulator</fullName>
    </submittedName>
</protein>
<dbReference type="Proteomes" id="UP001500227">
    <property type="component" value="Unassembled WGS sequence"/>
</dbReference>
<dbReference type="RefSeq" id="WP_345369280.1">
    <property type="nucleotide sequence ID" value="NZ_BAABKD010000002.1"/>
</dbReference>
<dbReference type="PRINTS" id="PR00039">
    <property type="entry name" value="HTHLYSR"/>
</dbReference>
<evidence type="ECO:0000256" key="4">
    <source>
        <dbReference type="ARBA" id="ARBA00023163"/>
    </source>
</evidence>
<keyword evidence="2" id="KW-0805">Transcription regulation</keyword>
<comment type="caution">
    <text evidence="6">The sequence shown here is derived from an EMBL/GenBank/DDBJ whole genome shotgun (WGS) entry which is preliminary data.</text>
</comment>
<sequence>MNIRFLETFVWVARLGSFRATASKLHITQAAVSGRMAALEADLGCVLFERHGRLLRLSPAGQRLLHHAEHILHVEHELRAELAAPTVLRGRVRLGVMESIIYTWFPLFLQQLQKEHPNVELELTVESSRRLHDLLKRGLIDVALQTDPVIEKGIRNAPIGKFKMAWMMAAGVDPAPATLAELLENWTVVTFPRHSQPHLFLLELLEQQGLELRPRIHFVSSIAAGLQLLQAGDCVGVMPSAVFRTQIKQKQLYNAVHYPPLPDMQLVASWRPEPVFAILSTIIELSQHAMDSYAALHQDAIASGKPAVLVG</sequence>
<dbReference type="InterPro" id="IPR036390">
    <property type="entry name" value="WH_DNA-bd_sf"/>
</dbReference>
<keyword evidence="7" id="KW-1185">Reference proteome</keyword>
<dbReference type="PROSITE" id="PS50931">
    <property type="entry name" value="HTH_LYSR"/>
    <property type="match status" value="1"/>
</dbReference>
<dbReference type="EMBL" id="BAABKD010000002">
    <property type="protein sequence ID" value="GAA5085525.1"/>
    <property type="molecule type" value="Genomic_DNA"/>
</dbReference>
<dbReference type="CDD" id="cd05466">
    <property type="entry name" value="PBP2_LTTR_substrate"/>
    <property type="match status" value="1"/>
</dbReference>
<keyword evidence="4" id="KW-0804">Transcription</keyword>
<reference evidence="7" key="1">
    <citation type="journal article" date="2019" name="Int. J. Syst. Evol. Microbiol.">
        <title>The Global Catalogue of Microorganisms (GCM) 10K type strain sequencing project: providing services to taxonomists for standard genome sequencing and annotation.</title>
        <authorList>
            <consortium name="The Broad Institute Genomics Platform"/>
            <consortium name="The Broad Institute Genome Sequencing Center for Infectious Disease"/>
            <person name="Wu L."/>
            <person name="Ma J."/>
        </authorList>
    </citation>
    <scope>NUCLEOTIDE SEQUENCE [LARGE SCALE GENOMIC DNA]</scope>
    <source>
        <strain evidence="7">JCM 18423</strain>
    </source>
</reference>
<feature type="domain" description="HTH lysR-type" evidence="5">
    <location>
        <begin position="1"/>
        <end position="58"/>
    </location>
</feature>
<gene>
    <name evidence="6" type="ORF">GCM10023337_04330</name>
</gene>
<evidence type="ECO:0000256" key="1">
    <source>
        <dbReference type="ARBA" id="ARBA00009437"/>
    </source>
</evidence>
<dbReference type="Gene3D" id="3.40.190.290">
    <property type="match status" value="1"/>
</dbReference>
<evidence type="ECO:0000256" key="3">
    <source>
        <dbReference type="ARBA" id="ARBA00023125"/>
    </source>
</evidence>
<evidence type="ECO:0000313" key="7">
    <source>
        <dbReference type="Proteomes" id="UP001500227"/>
    </source>
</evidence>
<dbReference type="SUPFAM" id="SSF53850">
    <property type="entry name" value="Periplasmic binding protein-like II"/>
    <property type="match status" value="1"/>
</dbReference>
<dbReference type="InterPro" id="IPR000847">
    <property type="entry name" value="LysR_HTH_N"/>
</dbReference>
<dbReference type="Pfam" id="PF03466">
    <property type="entry name" value="LysR_substrate"/>
    <property type="match status" value="1"/>
</dbReference>
<dbReference type="SUPFAM" id="SSF46785">
    <property type="entry name" value="Winged helix' DNA-binding domain"/>
    <property type="match status" value="1"/>
</dbReference>
<evidence type="ECO:0000256" key="2">
    <source>
        <dbReference type="ARBA" id="ARBA00023015"/>
    </source>
</evidence>
<dbReference type="PANTHER" id="PTHR30126">
    <property type="entry name" value="HTH-TYPE TRANSCRIPTIONAL REGULATOR"/>
    <property type="match status" value="1"/>
</dbReference>
<evidence type="ECO:0000313" key="6">
    <source>
        <dbReference type="EMBL" id="GAA5085525.1"/>
    </source>
</evidence>
<proteinExistence type="inferred from homology"/>
<name>A0ABP9LUE0_9BURK</name>
<dbReference type="InterPro" id="IPR036388">
    <property type="entry name" value="WH-like_DNA-bd_sf"/>
</dbReference>
<dbReference type="InterPro" id="IPR005119">
    <property type="entry name" value="LysR_subst-bd"/>
</dbReference>
<keyword evidence="3" id="KW-0238">DNA-binding</keyword>
<dbReference type="Gene3D" id="1.10.10.10">
    <property type="entry name" value="Winged helix-like DNA-binding domain superfamily/Winged helix DNA-binding domain"/>
    <property type="match status" value="1"/>
</dbReference>
<comment type="similarity">
    <text evidence="1">Belongs to the LysR transcriptional regulatory family.</text>
</comment>
<organism evidence="6 7">
    <name type="scientific">Paenalcaligenes hermetiae</name>
    <dbReference type="NCBI Taxonomy" id="1157987"/>
    <lineage>
        <taxon>Bacteria</taxon>
        <taxon>Pseudomonadati</taxon>
        <taxon>Pseudomonadota</taxon>
        <taxon>Betaproteobacteria</taxon>
        <taxon>Burkholderiales</taxon>
        <taxon>Alcaligenaceae</taxon>
        <taxon>Paenalcaligenes</taxon>
    </lineage>
</organism>
<accession>A0ABP9LUE0</accession>